<protein>
    <submittedName>
        <fullName evidence="1">Uncharacterized protein</fullName>
    </submittedName>
</protein>
<name>A0A0F9HWY1_9ZZZZ</name>
<gene>
    <name evidence="1" type="ORF">LCGC14_2013260</name>
</gene>
<reference evidence="1" key="1">
    <citation type="journal article" date="2015" name="Nature">
        <title>Complex archaea that bridge the gap between prokaryotes and eukaryotes.</title>
        <authorList>
            <person name="Spang A."/>
            <person name="Saw J.H."/>
            <person name="Jorgensen S.L."/>
            <person name="Zaremba-Niedzwiedzka K."/>
            <person name="Martijn J."/>
            <person name="Lind A.E."/>
            <person name="van Eijk R."/>
            <person name="Schleper C."/>
            <person name="Guy L."/>
            <person name="Ettema T.J."/>
        </authorList>
    </citation>
    <scope>NUCLEOTIDE SEQUENCE</scope>
</reference>
<evidence type="ECO:0000313" key="1">
    <source>
        <dbReference type="EMBL" id="KKL79597.1"/>
    </source>
</evidence>
<proteinExistence type="predicted"/>
<organism evidence="1">
    <name type="scientific">marine sediment metagenome</name>
    <dbReference type="NCBI Taxonomy" id="412755"/>
    <lineage>
        <taxon>unclassified sequences</taxon>
        <taxon>metagenomes</taxon>
        <taxon>ecological metagenomes</taxon>
    </lineage>
</organism>
<accession>A0A0F9HWY1</accession>
<dbReference type="AlphaFoldDB" id="A0A0F9HWY1"/>
<sequence>GDCVSPLDTNAMINNSNAFLSGIWNYDFINERLPGKRAVSDIDGSLERKGNFLFIETKATGAGIPTGQLILYEQLVCTGVANVLFVYGDTDCPIYYQKMKKKGNKAVLGEKKSIDAERLASMVRSWYDWANRFVVDRTRVWCRCDM</sequence>
<dbReference type="EMBL" id="LAZR01023123">
    <property type="protein sequence ID" value="KKL79597.1"/>
    <property type="molecule type" value="Genomic_DNA"/>
</dbReference>
<comment type="caution">
    <text evidence="1">The sequence shown here is derived from an EMBL/GenBank/DDBJ whole genome shotgun (WGS) entry which is preliminary data.</text>
</comment>
<feature type="non-terminal residue" evidence="1">
    <location>
        <position position="1"/>
    </location>
</feature>